<dbReference type="EMBL" id="BMKX01000006">
    <property type="protein sequence ID" value="GGJ65551.1"/>
    <property type="molecule type" value="Genomic_DNA"/>
</dbReference>
<dbReference type="Proteomes" id="UP000606115">
    <property type="component" value="Unassembled WGS sequence"/>
</dbReference>
<name>A0ABQ2DNG2_9MICC</name>
<organism evidence="1 2">
    <name type="scientific">Glutamicibacter ardleyensis</name>
    <dbReference type="NCBI Taxonomy" id="225894"/>
    <lineage>
        <taxon>Bacteria</taxon>
        <taxon>Bacillati</taxon>
        <taxon>Actinomycetota</taxon>
        <taxon>Actinomycetes</taxon>
        <taxon>Micrococcales</taxon>
        <taxon>Micrococcaceae</taxon>
        <taxon>Glutamicibacter</taxon>
    </lineage>
</organism>
<dbReference type="InterPro" id="IPR045773">
    <property type="entry name" value="DUF6226"/>
</dbReference>
<accession>A0ABQ2DNG2</accession>
<proteinExistence type="predicted"/>
<gene>
    <name evidence="1" type="ORF">GCM10007173_25590</name>
</gene>
<evidence type="ECO:0008006" key="3">
    <source>
        <dbReference type="Google" id="ProtNLM"/>
    </source>
</evidence>
<comment type="caution">
    <text evidence="1">The sequence shown here is derived from an EMBL/GenBank/DDBJ whole genome shotgun (WGS) entry which is preliminary data.</text>
</comment>
<sequence>MQLEGYRRPVIAGQDYFDDQAALISYGQRWPGEPAEESYSVTIHPQRFAPLHVVSQALVDWLLARFEVRCFQDSGLAAELGYAMQPVVESVRLIPVDRACAPLGLVFTDFPGVLLSVGALYQWHFPICGCDACDDSVDELLDDLEEQITTVVNGHFTEILDESGAGLLTHRFDSDGIAGREISDGVEEISPERLVRARAMLPADGAWAPWPLRGA</sequence>
<keyword evidence="2" id="KW-1185">Reference proteome</keyword>
<protein>
    <recommendedName>
        <fullName evidence="3">DUF4262 domain-containing protein</fullName>
    </recommendedName>
</protein>
<dbReference type="GeneID" id="303304910"/>
<evidence type="ECO:0000313" key="1">
    <source>
        <dbReference type="EMBL" id="GGJ65551.1"/>
    </source>
</evidence>
<dbReference type="Pfam" id="PF19736">
    <property type="entry name" value="DUF6226"/>
    <property type="match status" value="1"/>
</dbReference>
<reference evidence="2" key="1">
    <citation type="journal article" date="2019" name="Int. J. Syst. Evol. Microbiol.">
        <title>The Global Catalogue of Microorganisms (GCM) 10K type strain sequencing project: providing services to taxonomists for standard genome sequencing and annotation.</title>
        <authorList>
            <consortium name="The Broad Institute Genomics Platform"/>
            <consortium name="The Broad Institute Genome Sequencing Center for Infectious Disease"/>
            <person name="Wu L."/>
            <person name="Ma J."/>
        </authorList>
    </citation>
    <scope>NUCLEOTIDE SEQUENCE [LARGE SCALE GENOMIC DNA]</scope>
    <source>
        <strain evidence="2">CGMCC 1.3685</strain>
    </source>
</reference>
<dbReference type="RefSeq" id="WP_188686072.1">
    <property type="nucleotide sequence ID" value="NZ_BMKX01000006.1"/>
</dbReference>
<evidence type="ECO:0000313" key="2">
    <source>
        <dbReference type="Proteomes" id="UP000606115"/>
    </source>
</evidence>